<feature type="domain" description="N-acetyltransferase" evidence="2">
    <location>
        <begin position="61"/>
        <end position="201"/>
    </location>
</feature>
<name>A0ABU0HG98_9HYPH</name>
<reference evidence="3 4" key="1">
    <citation type="submission" date="2023-07" db="EMBL/GenBank/DDBJ databases">
        <title>Genomic Encyclopedia of Type Strains, Phase IV (KMG-IV): sequencing the most valuable type-strain genomes for metagenomic binning, comparative biology and taxonomic classification.</title>
        <authorList>
            <person name="Goeker M."/>
        </authorList>
    </citation>
    <scope>NUCLEOTIDE SEQUENCE [LARGE SCALE GENOMIC DNA]</scope>
    <source>
        <strain evidence="3 4">DSM 19562</strain>
    </source>
</reference>
<evidence type="ECO:0000313" key="3">
    <source>
        <dbReference type="EMBL" id="MDQ0440561.1"/>
    </source>
</evidence>
<comment type="caution">
    <text evidence="3">The sequence shown here is derived from an EMBL/GenBank/DDBJ whole genome shotgun (WGS) entry which is preliminary data.</text>
</comment>
<organism evidence="3 4">
    <name type="scientific">Methylobacterium persicinum</name>
    <dbReference type="NCBI Taxonomy" id="374426"/>
    <lineage>
        <taxon>Bacteria</taxon>
        <taxon>Pseudomonadati</taxon>
        <taxon>Pseudomonadota</taxon>
        <taxon>Alphaproteobacteria</taxon>
        <taxon>Hyphomicrobiales</taxon>
        <taxon>Methylobacteriaceae</taxon>
        <taxon>Methylobacterium</taxon>
    </lineage>
</organism>
<dbReference type="Gene3D" id="3.40.630.30">
    <property type="match status" value="1"/>
</dbReference>
<sequence length="288" mass="30673">MTFKPYPHARGDGSLGDGLAMLRARVARRMALGLFSERISIGFGRDMSVAVEPPAARIPVRLREFQPDDLPALFPVGGDKAAERECDDVRWRLRAAAHGVLPSRCYVLVDVESDRPCHIQWLTDPGYGDAIRRSGALPVLATDEAMLENAFTPMGFRGLGVMAAAVHLIAERARSLGKRRLVAFVDADNAASLKAVERAGLTPCSVRTRRQVAFGTFRTVRFEAYAGAVGRRACPTSRGEGDGAHAGDGIPSQVDARKAGPPGAAETIANAGPRSAPSPPRNTDPAAP</sequence>
<dbReference type="Proteomes" id="UP001236369">
    <property type="component" value="Unassembled WGS sequence"/>
</dbReference>
<dbReference type="InterPro" id="IPR000182">
    <property type="entry name" value="GNAT_dom"/>
</dbReference>
<dbReference type="Pfam" id="PF13302">
    <property type="entry name" value="Acetyltransf_3"/>
    <property type="match status" value="1"/>
</dbReference>
<gene>
    <name evidence="3" type="ORF">QO016_000038</name>
</gene>
<proteinExistence type="predicted"/>
<protein>
    <recommendedName>
        <fullName evidence="2">N-acetyltransferase domain-containing protein</fullName>
    </recommendedName>
</protein>
<feature type="region of interest" description="Disordered" evidence="1">
    <location>
        <begin position="231"/>
        <end position="288"/>
    </location>
</feature>
<evidence type="ECO:0000313" key="4">
    <source>
        <dbReference type="Proteomes" id="UP001236369"/>
    </source>
</evidence>
<dbReference type="RefSeq" id="WP_122160853.1">
    <property type="nucleotide sequence ID" value="NZ_BPQX01000011.1"/>
</dbReference>
<dbReference type="SUPFAM" id="SSF55729">
    <property type="entry name" value="Acyl-CoA N-acyltransferases (Nat)"/>
    <property type="match status" value="1"/>
</dbReference>
<keyword evidence="4" id="KW-1185">Reference proteome</keyword>
<dbReference type="InterPro" id="IPR016181">
    <property type="entry name" value="Acyl_CoA_acyltransferase"/>
</dbReference>
<accession>A0ABU0HG98</accession>
<evidence type="ECO:0000259" key="2">
    <source>
        <dbReference type="Pfam" id="PF13302"/>
    </source>
</evidence>
<feature type="compositionally biased region" description="Pro residues" evidence="1">
    <location>
        <begin position="276"/>
        <end position="288"/>
    </location>
</feature>
<dbReference type="EMBL" id="JAUSVV010000001">
    <property type="protein sequence ID" value="MDQ0440561.1"/>
    <property type="molecule type" value="Genomic_DNA"/>
</dbReference>
<evidence type="ECO:0000256" key="1">
    <source>
        <dbReference type="SAM" id="MobiDB-lite"/>
    </source>
</evidence>